<dbReference type="RefSeq" id="WP_320499458.1">
    <property type="nucleotide sequence ID" value="NZ_JAXCLX010000001.1"/>
</dbReference>
<gene>
    <name evidence="1" type="ORF">SMD31_04130</name>
</gene>
<reference evidence="1 2" key="1">
    <citation type="journal article" date="2013" name="Antonie Van Leeuwenhoek">
        <title>Dongia rigui sp. nov., isolated from freshwater of a large wetland in Korea.</title>
        <authorList>
            <person name="Baik K.S."/>
            <person name="Hwang Y.M."/>
            <person name="Choi J.S."/>
            <person name="Kwon J."/>
            <person name="Seong C.N."/>
        </authorList>
    </citation>
    <scope>NUCLEOTIDE SEQUENCE [LARGE SCALE GENOMIC DNA]</scope>
    <source>
        <strain evidence="1 2">04SU4-P</strain>
    </source>
</reference>
<proteinExistence type="predicted"/>
<accession>A0ABU5DUV4</accession>
<dbReference type="PROSITE" id="PS51257">
    <property type="entry name" value="PROKAR_LIPOPROTEIN"/>
    <property type="match status" value="1"/>
</dbReference>
<dbReference type="InterPro" id="IPR029033">
    <property type="entry name" value="His_PPase_superfam"/>
</dbReference>
<protein>
    <recommendedName>
        <fullName evidence="3">Histidine phosphatase family protein</fullName>
    </recommendedName>
</protein>
<dbReference type="EMBL" id="JAXCLX010000001">
    <property type="protein sequence ID" value="MDY0871091.1"/>
    <property type="molecule type" value="Genomic_DNA"/>
</dbReference>
<keyword evidence="2" id="KW-1185">Reference proteome</keyword>
<dbReference type="SUPFAM" id="SSF53254">
    <property type="entry name" value="Phosphoglycerate mutase-like"/>
    <property type="match status" value="1"/>
</dbReference>
<organism evidence="1 2">
    <name type="scientific">Dongia rigui</name>
    <dbReference type="NCBI Taxonomy" id="940149"/>
    <lineage>
        <taxon>Bacteria</taxon>
        <taxon>Pseudomonadati</taxon>
        <taxon>Pseudomonadota</taxon>
        <taxon>Alphaproteobacteria</taxon>
        <taxon>Rhodospirillales</taxon>
        <taxon>Dongiaceae</taxon>
        <taxon>Dongia</taxon>
    </lineage>
</organism>
<dbReference type="Proteomes" id="UP001271769">
    <property type="component" value="Unassembled WGS sequence"/>
</dbReference>
<evidence type="ECO:0000313" key="2">
    <source>
        <dbReference type="Proteomes" id="UP001271769"/>
    </source>
</evidence>
<sequence length="216" mass="23583">MSLLRRGAGRCFPNPWWLGALRLAGGLVALLALGCAAMAIEDELDEAHAIAELQRGGNVVYLRHAARFAGPREKLDRWSSAAQFADCRRQRNLTPEGQVQAREIGAYWRMLRIPVQRVIANAPCRTRDTAILAFGAAEVDPRLFDVDFLRQLTLQPVPAGTNTVIVGSDSQLRDLTGVDLGFAEVALLKPDGKGGVTVVARLDVDDWADAAEPGWW</sequence>
<dbReference type="CDD" id="cd07040">
    <property type="entry name" value="HP"/>
    <property type="match status" value="1"/>
</dbReference>
<name>A0ABU5DUV4_9PROT</name>
<dbReference type="Gene3D" id="3.40.50.1240">
    <property type="entry name" value="Phosphoglycerate mutase-like"/>
    <property type="match status" value="1"/>
</dbReference>
<evidence type="ECO:0000313" key="1">
    <source>
        <dbReference type="EMBL" id="MDY0871091.1"/>
    </source>
</evidence>
<comment type="caution">
    <text evidence="1">The sequence shown here is derived from an EMBL/GenBank/DDBJ whole genome shotgun (WGS) entry which is preliminary data.</text>
</comment>
<evidence type="ECO:0008006" key="3">
    <source>
        <dbReference type="Google" id="ProtNLM"/>
    </source>
</evidence>